<dbReference type="AlphaFoldDB" id="A0A6A4GKC6"/>
<accession>A0A6A4GKC6</accession>
<gene>
    <name evidence="1" type="ORF">BT96DRAFT_1026470</name>
</gene>
<name>A0A6A4GKC6_9AGAR</name>
<organism evidence="1 2">
    <name type="scientific">Gymnopus androsaceus JB14</name>
    <dbReference type="NCBI Taxonomy" id="1447944"/>
    <lineage>
        <taxon>Eukaryota</taxon>
        <taxon>Fungi</taxon>
        <taxon>Dikarya</taxon>
        <taxon>Basidiomycota</taxon>
        <taxon>Agaricomycotina</taxon>
        <taxon>Agaricomycetes</taxon>
        <taxon>Agaricomycetidae</taxon>
        <taxon>Agaricales</taxon>
        <taxon>Marasmiineae</taxon>
        <taxon>Omphalotaceae</taxon>
        <taxon>Gymnopus</taxon>
    </lineage>
</organism>
<sequence>MAFVDTFFSGTSATCDLTQVAAGAAPILVGFLPKSRTAMLHFIRASIKEMIETLDQLRPVVEESGTTQHLRLFVMSEKQCRDLQQKYDKILEEHQSSKSWKNVFIWNDKLREQIAELCDTALNRRDKVISASLQLQLELGPAKSPRIQACMQSLLAQAADNAIIDENASATEHPAQHVLIVVPDSPTETVSTDTTPDISTTTPLYKNDWNMSRMSCSSVWKY</sequence>
<protein>
    <submittedName>
        <fullName evidence="1">Uncharacterized protein</fullName>
    </submittedName>
</protein>
<dbReference type="EMBL" id="ML769944">
    <property type="protein sequence ID" value="KAE9385797.1"/>
    <property type="molecule type" value="Genomic_DNA"/>
</dbReference>
<evidence type="ECO:0000313" key="2">
    <source>
        <dbReference type="Proteomes" id="UP000799118"/>
    </source>
</evidence>
<keyword evidence="2" id="KW-1185">Reference proteome</keyword>
<dbReference type="Proteomes" id="UP000799118">
    <property type="component" value="Unassembled WGS sequence"/>
</dbReference>
<proteinExistence type="predicted"/>
<evidence type="ECO:0000313" key="1">
    <source>
        <dbReference type="EMBL" id="KAE9385797.1"/>
    </source>
</evidence>
<reference evidence="1" key="1">
    <citation type="journal article" date="2019" name="Environ. Microbiol.">
        <title>Fungal ecological strategies reflected in gene transcription - a case study of two litter decomposers.</title>
        <authorList>
            <person name="Barbi F."/>
            <person name="Kohler A."/>
            <person name="Barry K."/>
            <person name="Baskaran P."/>
            <person name="Daum C."/>
            <person name="Fauchery L."/>
            <person name="Ihrmark K."/>
            <person name="Kuo A."/>
            <person name="LaButti K."/>
            <person name="Lipzen A."/>
            <person name="Morin E."/>
            <person name="Grigoriev I.V."/>
            <person name="Henrissat B."/>
            <person name="Lindahl B."/>
            <person name="Martin F."/>
        </authorList>
    </citation>
    <scope>NUCLEOTIDE SEQUENCE</scope>
    <source>
        <strain evidence="1">JB14</strain>
    </source>
</reference>